<dbReference type="InterPro" id="IPR036390">
    <property type="entry name" value="WH_DNA-bd_sf"/>
</dbReference>
<dbReference type="PROSITE" id="PS50931">
    <property type="entry name" value="HTH_LYSR"/>
    <property type="match status" value="1"/>
</dbReference>
<dbReference type="Gene3D" id="1.10.10.10">
    <property type="entry name" value="Winged helix-like DNA-binding domain superfamily/Winged helix DNA-binding domain"/>
    <property type="match status" value="1"/>
</dbReference>
<dbReference type="PANTHER" id="PTHR30537:SF70">
    <property type="entry name" value="HTH-TYPE TRANSCRIPTIONAL ACTIVATOR AMPR"/>
    <property type="match status" value="1"/>
</dbReference>
<keyword evidence="2" id="KW-0805">Transcription regulation</keyword>
<comment type="similarity">
    <text evidence="1">Belongs to the LysR transcriptional regulatory family.</text>
</comment>
<evidence type="ECO:0000256" key="3">
    <source>
        <dbReference type="ARBA" id="ARBA00023125"/>
    </source>
</evidence>
<name>V4REG5_9HYPH</name>
<evidence type="ECO:0000256" key="5">
    <source>
        <dbReference type="ARBA" id="ARBA00023163"/>
    </source>
</evidence>
<dbReference type="Pfam" id="PF00126">
    <property type="entry name" value="HTH_1"/>
    <property type="match status" value="1"/>
</dbReference>
<accession>V4REG5</accession>
<dbReference type="PATRIC" id="fig|631454.5.peg.2328"/>
<evidence type="ECO:0000313" key="7">
    <source>
        <dbReference type="EMBL" id="ESR24526.1"/>
    </source>
</evidence>
<dbReference type="Proteomes" id="UP000017819">
    <property type="component" value="Unassembled WGS sequence"/>
</dbReference>
<dbReference type="InterPro" id="IPR000847">
    <property type="entry name" value="LysR_HTH_N"/>
</dbReference>
<gene>
    <name evidence="7" type="ORF">N177_2360</name>
</gene>
<dbReference type="RefSeq" id="WP_023432489.1">
    <property type="nucleotide sequence ID" value="NZ_AWXZ01000031.1"/>
</dbReference>
<dbReference type="Gene3D" id="3.40.190.10">
    <property type="entry name" value="Periplasmic binding protein-like II"/>
    <property type="match status" value="2"/>
</dbReference>
<dbReference type="GO" id="GO:0043565">
    <property type="term" value="F:sequence-specific DNA binding"/>
    <property type="evidence" value="ECO:0007669"/>
    <property type="project" value="TreeGrafter"/>
</dbReference>
<keyword evidence="8" id="KW-1185">Reference proteome</keyword>
<proteinExistence type="inferred from homology"/>
<dbReference type="EMBL" id="AWXZ01000031">
    <property type="protein sequence ID" value="ESR24526.1"/>
    <property type="molecule type" value="Genomic_DNA"/>
</dbReference>
<dbReference type="InterPro" id="IPR005119">
    <property type="entry name" value="LysR_subst-bd"/>
</dbReference>
<reference evidence="7 8" key="1">
    <citation type="journal article" date="2014" name="Genome Announc.">
        <title>Draft Genome Sequence of Lutibaculum baratangense Strain AMV1T, Isolated from a Mud Volcano in Andamans, India.</title>
        <authorList>
            <person name="Singh A."/>
            <person name="Sreenivas A."/>
            <person name="Sathyanarayana Reddy G."/>
            <person name="Pinnaka A.K."/>
            <person name="Shivaji S."/>
        </authorList>
    </citation>
    <scope>NUCLEOTIDE SEQUENCE [LARGE SCALE GENOMIC DNA]</scope>
    <source>
        <strain evidence="7 8">AMV1</strain>
    </source>
</reference>
<dbReference type="PANTHER" id="PTHR30537">
    <property type="entry name" value="HTH-TYPE TRANSCRIPTIONAL REGULATOR"/>
    <property type="match status" value="1"/>
</dbReference>
<evidence type="ECO:0000256" key="1">
    <source>
        <dbReference type="ARBA" id="ARBA00009437"/>
    </source>
</evidence>
<evidence type="ECO:0000313" key="8">
    <source>
        <dbReference type="Proteomes" id="UP000017819"/>
    </source>
</evidence>
<comment type="caution">
    <text evidence="7">The sequence shown here is derived from an EMBL/GenBank/DDBJ whole genome shotgun (WGS) entry which is preliminary data.</text>
</comment>
<dbReference type="FunFam" id="1.10.10.10:FF:000001">
    <property type="entry name" value="LysR family transcriptional regulator"/>
    <property type="match status" value="1"/>
</dbReference>
<dbReference type="STRING" id="631454.N177_2360"/>
<feature type="domain" description="HTH lysR-type" evidence="6">
    <location>
        <begin position="6"/>
        <end position="63"/>
    </location>
</feature>
<dbReference type="eggNOG" id="COG0583">
    <property type="taxonomic scope" value="Bacteria"/>
</dbReference>
<keyword evidence="3" id="KW-0238">DNA-binding</keyword>
<sequence length="290" mass="31657">MDRPNLPLNGLRAFEVAARQGSFTRAAIELRVTQAAVSQQISRLEDLLGVTLFTRTSNGLVLTDEGAALHPVLTRNFDEIGDVLDRFLDGRYRETLHLGVVTTFAAGWLVERLPAFVAGHPGISLRLFTNNNRVDIAKEGLHMAIRFGDGDWPGLIAVPLFEAPLSPLCAPELAARLRDPADLAGQTLFRSYRADEWAMWFAAADAACPDLQGPVFDSSVAMAELAAAGLGVALLPALMFRRQLSEGRLARPFAAEIATGRYWLTRPRNKPPSPAMRAVESWLVEESGRA</sequence>
<dbReference type="SUPFAM" id="SSF46785">
    <property type="entry name" value="Winged helix' DNA-binding domain"/>
    <property type="match status" value="1"/>
</dbReference>
<dbReference type="OrthoDB" id="9793571at2"/>
<dbReference type="Pfam" id="PF03466">
    <property type="entry name" value="LysR_substrate"/>
    <property type="match status" value="1"/>
</dbReference>
<dbReference type="GO" id="GO:0006351">
    <property type="term" value="P:DNA-templated transcription"/>
    <property type="evidence" value="ECO:0007669"/>
    <property type="project" value="TreeGrafter"/>
</dbReference>
<evidence type="ECO:0000259" key="6">
    <source>
        <dbReference type="PROSITE" id="PS50931"/>
    </source>
</evidence>
<dbReference type="InterPro" id="IPR036388">
    <property type="entry name" value="WH-like_DNA-bd_sf"/>
</dbReference>
<evidence type="ECO:0000256" key="2">
    <source>
        <dbReference type="ARBA" id="ARBA00023015"/>
    </source>
</evidence>
<keyword evidence="5" id="KW-0804">Transcription</keyword>
<evidence type="ECO:0000256" key="4">
    <source>
        <dbReference type="ARBA" id="ARBA00023159"/>
    </source>
</evidence>
<organism evidence="7 8">
    <name type="scientific">Lutibaculum baratangense AMV1</name>
    <dbReference type="NCBI Taxonomy" id="631454"/>
    <lineage>
        <taxon>Bacteria</taxon>
        <taxon>Pseudomonadati</taxon>
        <taxon>Pseudomonadota</taxon>
        <taxon>Alphaproteobacteria</taxon>
        <taxon>Hyphomicrobiales</taxon>
        <taxon>Tepidamorphaceae</taxon>
        <taxon>Lutibaculum</taxon>
    </lineage>
</organism>
<protein>
    <submittedName>
        <fullName evidence="7">Glycine cleavage system transcriptional activator</fullName>
    </submittedName>
</protein>
<dbReference type="SUPFAM" id="SSF53850">
    <property type="entry name" value="Periplasmic binding protein-like II"/>
    <property type="match status" value="1"/>
</dbReference>
<dbReference type="InterPro" id="IPR058163">
    <property type="entry name" value="LysR-type_TF_proteobact-type"/>
</dbReference>
<keyword evidence="4" id="KW-0010">Activator</keyword>
<dbReference type="GO" id="GO:0003700">
    <property type="term" value="F:DNA-binding transcription factor activity"/>
    <property type="evidence" value="ECO:0007669"/>
    <property type="project" value="InterPro"/>
</dbReference>
<dbReference type="PRINTS" id="PR00039">
    <property type="entry name" value="HTHLYSR"/>
</dbReference>
<dbReference type="AlphaFoldDB" id="V4REG5"/>